<proteinExistence type="predicted"/>
<sequence length="201" mass="21748">MHKEKFRCVANLLFLSTTLYANLFNCLKFQKDGTNESFDAGMLTGYLAGSSNVASNNEGELQSSSTWTMPLTAGAMNCTVLNLTGIGTPSEPPISGREEELAEVRRGKMPATVDNCAPPLLPISGSQSSKFMASASQTACQSAFADDGNWKMAQYAPKQHVISYGTCQMDDACFMFMLSYHSFGSECSAQEKLSTRITVII</sequence>
<feature type="chain" id="PRO_5043775285" evidence="1">
    <location>
        <begin position="22"/>
        <end position="201"/>
    </location>
</feature>
<gene>
    <name evidence="2" type="ORF">SLEP1_g47343</name>
</gene>
<reference evidence="2 3" key="1">
    <citation type="journal article" date="2021" name="Commun. Biol.">
        <title>The genome of Shorea leprosula (Dipterocarpaceae) highlights the ecological relevance of drought in aseasonal tropical rainforests.</title>
        <authorList>
            <person name="Ng K.K.S."/>
            <person name="Kobayashi M.J."/>
            <person name="Fawcett J.A."/>
            <person name="Hatakeyama M."/>
            <person name="Paape T."/>
            <person name="Ng C.H."/>
            <person name="Ang C.C."/>
            <person name="Tnah L.H."/>
            <person name="Lee C.T."/>
            <person name="Nishiyama T."/>
            <person name="Sese J."/>
            <person name="O'Brien M.J."/>
            <person name="Copetti D."/>
            <person name="Mohd Noor M.I."/>
            <person name="Ong R.C."/>
            <person name="Putra M."/>
            <person name="Sireger I.Z."/>
            <person name="Indrioko S."/>
            <person name="Kosugi Y."/>
            <person name="Izuno A."/>
            <person name="Isagi Y."/>
            <person name="Lee S.L."/>
            <person name="Shimizu K.K."/>
        </authorList>
    </citation>
    <scope>NUCLEOTIDE SEQUENCE [LARGE SCALE GENOMIC DNA]</scope>
    <source>
        <strain evidence="2">214</strain>
    </source>
</reference>
<comment type="caution">
    <text evidence="2">The sequence shown here is derived from an EMBL/GenBank/DDBJ whole genome shotgun (WGS) entry which is preliminary data.</text>
</comment>
<protein>
    <submittedName>
        <fullName evidence="2">Uncharacterized protein</fullName>
    </submittedName>
</protein>
<dbReference type="EMBL" id="BPVZ01000135">
    <property type="protein sequence ID" value="GKV39592.1"/>
    <property type="molecule type" value="Genomic_DNA"/>
</dbReference>
<dbReference type="AlphaFoldDB" id="A0AAV5LST3"/>
<keyword evidence="1" id="KW-0732">Signal</keyword>
<evidence type="ECO:0000313" key="2">
    <source>
        <dbReference type="EMBL" id="GKV39592.1"/>
    </source>
</evidence>
<evidence type="ECO:0000313" key="3">
    <source>
        <dbReference type="Proteomes" id="UP001054252"/>
    </source>
</evidence>
<name>A0AAV5LST3_9ROSI</name>
<keyword evidence="3" id="KW-1185">Reference proteome</keyword>
<accession>A0AAV5LST3</accession>
<organism evidence="2 3">
    <name type="scientific">Rubroshorea leprosula</name>
    <dbReference type="NCBI Taxonomy" id="152421"/>
    <lineage>
        <taxon>Eukaryota</taxon>
        <taxon>Viridiplantae</taxon>
        <taxon>Streptophyta</taxon>
        <taxon>Embryophyta</taxon>
        <taxon>Tracheophyta</taxon>
        <taxon>Spermatophyta</taxon>
        <taxon>Magnoliopsida</taxon>
        <taxon>eudicotyledons</taxon>
        <taxon>Gunneridae</taxon>
        <taxon>Pentapetalae</taxon>
        <taxon>rosids</taxon>
        <taxon>malvids</taxon>
        <taxon>Malvales</taxon>
        <taxon>Dipterocarpaceae</taxon>
        <taxon>Rubroshorea</taxon>
    </lineage>
</organism>
<feature type="signal peptide" evidence="1">
    <location>
        <begin position="1"/>
        <end position="21"/>
    </location>
</feature>
<dbReference type="Proteomes" id="UP001054252">
    <property type="component" value="Unassembled WGS sequence"/>
</dbReference>
<evidence type="ECO:0000256" key="1">
    <source>
        <dbReference type="SAM" id="SignalP"/>
    </source>
</evidence>